<evidence type="ECO:0000256" key="1">
    <source>
        <dbReference type="ARBA" id="ARBA00023125"/>
    </source>
</evidence>
<evidence type="ECO:0000256" key="2">
    <source>
        <dbReference type="PROSITE-ProRule" id="PRU00335"/>
    </source>
</evidence>
<keyword evidence="5" id="KW-1185">Reference proteome</keyword>
<dbReference type="SUPFAM" id="SSF46689">
    <property type="entry name" value="Homeodomain-like"/>
    <property type="match status" value="1"/>
</dbReference>
<sequence>MSPRTKEQNDAIRRQRIFQIRHTAAEVFLEKGMNMEMGDIAKRAGIGRGTVYHYYNNKISLLEDVLLEALEEAKKNTDQALQTTYSPLTRLEQYTRLQLSSWVQQPFIFVLFKNFLQSEPIPIQNYNELLQDFHSSLYNPVIETIEEGIQTGQIISIESGIAGKLFLGTLVGTAVSYIGKNDYSDPIANTNWMDDVITVLFRGLKA</sequence>
<evidence type="ECO:0000313" key="4">
    <source>
        <dbReference type="EMBL" id="QDX94114.1"/>
    </source>
</evidence>
<dbReference type="Proteomes" id="UP000319432">
    <property type="component" value="Chromosome"/>
</dbReference>
<dbReference type="PANTHER" id="PTHR43479:SF11">
    <property type="entry name" value="ACREF_ENVCD OPERON REPRESSOR-RELATED"/>
    <property type="match status" value="1"/>
</dbReference>
<name>A0A518VAV6_BRELA</name>
<feature type="domain" description="HTH tetR-type" evidence="3">
    <location>
        <begin position="14"/>
        <end position="73"/>
    </location>
</feature>
<dbReference type="InterPro" id="IPR050624">
    <property type="entry name" value="HTH-type_Tx_Regulator"/>
</dbReference>
<dbReference type="Gene3D" id="1.10.10.60">
    <property type="entry name" value="Homeodomain-like"/>
    <property type="match status" value="1"/>
</dbReference>
<dbReference type="Pfam" id="PF00440">
    <property type="entry name" value="TetR_N"/>
    <property type="match status" value="1"/>
</dbReference>
<dbReference type="InterPro" id="IPR009057">
    <property type="entry name" value="Homeodomain-like_sf"/>
</dbReference>
<proteinExistence type="predicted"/>
<evidence type="ECO:0000313" key="5">
    <source>
        <dbReference type="Proteomes" id="UP000319432"/>
    </source>
</evidence>
<dbReference type="PRINTS" id="PR00455">
    <property type="entry name" value="HTHTETR"/>
</dbReference>
<dbReference type="SUPFAM" id="SSF48498">
    <property type="entry name" value="Tetracyclin repressor-like, C-terminal domain"/>
    <property type="match status" value="1"/>
</dbReference>
<dbReference type="PANTHER" id="PTHR43479">
    <property type="entry name" value="ACREF/ENVCD OPERON REPRESSOR-RELATED"/>
    <property type="match status" value="1"/>
</dbReference>
<reference evidence="4 5" key="1">
    <citation type="submission" date="2018-11" db="EMBL/GenBank/DDBJ databases">
        <title>Phylogenetic determinants of toxin gene distribution in genomes of Brevibacillus laterosporus.</title>
        <authorList>
            <person name="Glare T.R."/>
            <person name="Durrant A."/>
            <person name="Berry C."/>
            <person name="Palma L."/>
            <person name="Ormskirk M."/>
            <person name="Cox M.O."/>
        </authorList>
    </citation>
    <scope>NUCLEOTIDE SEQUENCE [LARGE SCALE GENOMIC DNA]</scope>
    <source>
        <strain evidence="4 5">1821L</strain>
    </source>
</reference>
<gene>
    <name evidence="4" type="ORF">EEL30_18570</name>
</gene>
<dbReference type="AlphaFoldDB" id="A0A518VAV6"/>
<dbReference type="PROSITE" id="PS50977">
    <property type="entry name" value="HTH_TETR_2"/>
    <property type="match status" value="1"/>
</dbReference>
<dbReference type="Gene3D" id="1.10.357.10">
    <property type="entry name" value="Tetracycline Repressor, domain 2"/>
    <property type="match status" value="1"/>
</dbReference>
<keyword evidence="1 2" id="KW-0238">DNA-binding</keyword>
<dbReference type="InterPro" id="IPR036271">
    <property type="entry name" value="Tet_transcr_reg_TetR-rel_C_sf"/>
</dbReference>
<evidence type="ECO:0000259" key="3">
    <source>
        <dbReference type="PROSITE" id="PS50977"/>
    </source>
</evidence>
<dbReference type="GO" id="GO:0003677">
    <property type="term" value="F:DNA binding"/>
    <property type="evidence" value="ECO:0007669"/>
    <property type="project" value="UniProtKB-UniRule"/>
</dbReference>
<dbReference type="EMBL" id="CP033464">
    <property type="protein sequence ID" value="QDX94114.1"/>
    <property type="molecule type" value="Genomic_DNA"/>
</dbReference>
<dbReference type="InterPro" id="IPR001647">
    <property type="entry name" value="HTH_TetR"/>
</dbReference>
<organism evidence="4 5">
    <name type="scientific">Brevibacillus laterosporus</name>
    <name type="common">Bacillus laterosporus</name>
    <dbReference type="NCBI Taxonomy" id="1465"/>
    <lineage>
        <taxon>Bacteria</taxon>
        <taxon>Bacillati</taxon>
        <taxon>Bacillota</taxon>
        <taxon>Bacilli</taxon>
        <taxon>Bacillales</taxon>
        <taxon>Paenibacillaceae</taxon>
        <taxon>Brevibacillus</taxon>
    </lineage>
</organism>
<protein>
    <submittedName>
        <fullName evidence="4">TetR/AcrR family transcriptional regulator</fullName>
    </submittedName>
</protein>
<feature type="DNA-binding region" description="H-T-H motif" evidence="2">
    <location>
        <begin position="36"/>
        <end position="55"/>
    </location>
</feature>
<accession>A0A518VAV6</accession>
<dbReference type="OrthoDB" id="2720430at2"/>